<keyword evidence="5" id="KW-1185">Reference proteome</keyword>
<dbReference type="PANTHER" id="PTHR23355:SF9">
    <property type="entry name" value="DIS3-LIKE EXONUCLEASE 2"/>
    <property type="match status" value="1"/>
</dbReference>
<gene>
    <name evidence="4" type="ORF">CU098_006193</name>
</gene>
<accession>A0A367K5S0</accession>
<dbReference type="GO" id="GO:0000175">
    <property type="term" value="F:3'-5'-RNA exonuclease activity"/>
    <property type="evidence" value="ECO:0007669"/>
    <property type="project" value="TreeGrafter"/>
</dbReference>
<proteinExistence type="inferred from homology"/>
<dbReference type="InterPro" id="IPR002466">
    <property type="entry name" value="A_deamin"/>
</dbReference>
<dbReference type="EMBL" id="PJQM01002173">
    <property type="protein sequence ID" value="RCH97520.1"/>
    <property type="molecule type" value="Genomic_DNA"/>
</dbReference>
<organism evidence="4 5">
    <name type="scientific">Rhizopus stolonifer</name>
    <name type="common">Rhizopus nigricans</name>
    <dbReference type="NCBI Taxonomy" id="4846"/>
    <lineage>
        <taxon>Eukaryota</taxon>
        <taxon>Fungi</taxon>
        <taxon>Fungi incertae sedis</taxon>
        <taxon>Mucoromycota</taxon>
        <taxon>Mucoromycotina</taxon>
        <taxon>Mucoromycetes</taxon>
        <taxon>Mucorales</taxon>
        <taxon>Mucorineae</taxon>
        <taxon>Rhizopodaceae</taxon>
        <taxon>Rhizopus</taxon>
    </lineage>
</organism>
<evidence type="ECO:0000313" key="4">
    <source>
        <dbReference type="EMBL" id="RCH97520.1"/>
    </source>
</evidence>
<dbReference type="GO" id="GO:0006396">
    <property type="term" value="P:RNA processing"/>
    <property type="evidence" value="ECO:0007669"/>
    <property type="project" value="InterPro"/>
</dbReference>
<name>A0A367K5S0_RHIST</name>
<dbReference type="Gene3D" id="2.40.50.690">
    <property type="match status" value="1"/>
</dbReference>
<dbReference type="InterPro" id="IPR041505">
    <property type="entry name" value="Dis3_CSD2"/>
</dbReference>
<comment type="similarity">
    <text evidence="1">Belongs to the RNR ribonuclease family.</text>
</comment>
<sequence>HVYANKKKQKMMDSSIQRGRFGFDQLGVLRTKPGRLDSEPTLCMSCSDKLARWNVLGLQSSLLSTLYNPVYLNSIVIGDMFDQHALERALYKRIEHIQDLPMSYRLNRPKIASTEVQFESSKTYLESLGNYKTVISCATSISWVIGMSKAEVFVNGLKQGAPKNKSVNQKTRPSLSKRSLFEKYCITSGETKDSYLSCKKAAQDYQKAKIAQTAPESTRGLFGALENSNSKRSRGQPIEITPLVPSGQEHRINSLHTVNEESFQNTRKSNKHIEEDLPYLSRADALAETEAKLNGRHQRYDSALSKQNRRLSEPNQYRQEPNKRMSFISSKPQQEIAHYRRLSLSKTTNFDKREWRPSRPNSTIGTMNRLSINSTLDGGQRKPLFTSHLPFSSVVPHLKSNSLVSGVLRVNKRNRSDAYVFCQDLNADIYICGSRDRNRALGGDYVAVKLIQVDKVMMEKHEKEEAKLARNKGHPVIRKPDEEDEKEIVFGGEHDVDTVTPRFCGVVVAILDRAQKQVFSGTLGLTRPNHKRTLNEDQQQNCSAPRIIWFKPTDKRVPLIAIPIEQAPPGFVEDSEAFESQLFLGSIKRWPITSLHPFGMLENELGDVKDVHVQLQAILADNNLTCTSYSDSCIKTIPTHLLHPDVIEAEVEDKRRRDLRASDCITVKDDDGGFLDNALSIIRIDKSVFEVGLHVADITAFVSADSGLDKEARTRGIDVYHTLLEKVPLWPEYLLKECTNLVQGQDRFAFSVIWTIQNGEISHTWYGKSVIRSNLVVTMDELQDIIQGPQDDNLTSDMLSLLSIAQHLRKKRQTLLIQPSEVNIKLNQEEMPTCISQKSSLDSKTLLQEFQILANTQIAQKISSHFPDQALLQSQPPPNQRKLQDLTRYLSKLGYTINPESPDALQQSIDEIQDSEAQCIITILVMKTMAQTNYFCTGALDINRYHHYGINAPLYTHFTSPSKRYADVIVHRQLEAVLNNDTWFFMDTEMVQKTAQHCSVKMDAAENAREQTQHLFTC</sequence>
<evidence type="ECO:0000313" key="5">
    <source>
        <dbReference type="Proteomes" id="UP000253551"/>
    </source>
</evidence>
<dbReference type="GO" id="GO:0004000">
    <property type="term" value="F:adenosine deaminase activity"/>
    <property type="evidence" value="ECO:0007669"/>
    <property type="project" value="InterPro"/>
</dbReference>
<evidence type="ECO:0000259" key="3">
    <source>
        <dbReference type="PROSITE" id="PS50141"/>
    </source>
</evidence>
<dbReference type="SMART" id="SM00955">
    <property type="entry name" value="RNB"/>
    <property type="match status" value="1"/>
</dbReference>
<dbReference type="Pfam" id="PF00773">
    <property type="entry name" value="RNB"/>
    <property type="match status" value="1"/>
</dbReference>
<feature type="non-terminal residue" evidence="4">
    <location>
        <position position="1018"/>
    </location>
</feature>
<dbReference type="SUPFAM" id="SSF50249">
    <property type="entry name" value="Nucleic acid-binding proteins"/>
    <property type="match status" value="2"/>
</dbReference>
<dbReference type="PROSITE" id="PS50141">
    <property type="entry name" value="A_DEAMIN_EDITASE"/>
    <property type="match status" value="1"/>
</dbReference>
<dbReference type="GO" id="GO:0006402">
    <property type="term" value="P:mRNA catabolic process"/>
    <property type="evidence" value="ECO:0007669"/>
    <property type="project" value="TreeGrafter"/>
</dbReference>
<feature type="region of interest" description="Disordered" evidence="2">
    <location>
        <begin position="297"/>
        <end position="320"/>
    </location>
</feature>
<dbReference type="OrthoDB" id="372421at2759"/>
<dbReference type="Proteomes" id="UP000253551">
    <property type="component" value="Unassembled WGS sequence"/>
</dbReference>
<dbReference type="AlphaFoldDB" id="A0A367K5S0"/>
<dbReference type="InterPro" id="IPR050180">
    <property type="entry name" value="RNR_Ribonuclease"/>
</dbReference>
<dbReference type="Pfam" id="PF02137">
    <property type="entry name" value="A_deamin"/>
    <property type="match status" value="1"/>
</dbReference>
<evidence type="ECO:0000256" key="2">
    <source>
        <dbReference type="SAM" id="MobiDB-lite"/>
    </source>
</evidence>
<feature type="domain" description="A to I editase" evidence="3">
    <location>
        <begin position="18"/>
        <end position="209"/>
    </location>
</feature>
<dbReference type="PANTHER" id="PTHR23355">
    <property type="entry name" value="RIBONUCLEASE"/>
    <property type="match status" value="1"/>
</dbReference>
<dbReference type="GO" id="GO:0000932">
    <property type="term" value="C:P-body"/>
    <property type="evidence" value="ECO:0007669"/>
    <property type="project" value="TreeGrafter"/>
</dbReference>
<feature type="non-terminal residue" evidence="4">
    <location>
        <position position="1"/>
    </location>
</feature>
<dbReference type="STRING" id="4846.A0A367K5S0"/>
<reference evidence="4 5" key="1">
    <citation type="journal article" date="2018" name="G3 (Bethesda)">
        <title>Phylogenetic and Phylogenomic Definition of Rhizopus Species.</title>
        <authorList>
            <person name="Gryganskyi A.P."/>
            <person name="Golan J."/>
            <person name="Dolatabadi S."/>
            <person name="Mondo S."/>
            <person name="Robb S."/>
            <person name="Idnurm A."/>
            <person name="Muszewska A."/>
            <person name="Steczkiewicz K."/>
            <person name="Masonjones S."/>
            <person name="Liao H.L."/>
            <person name="Gajdeczka M.T."/>
            <person name="Anike F."/>
            <person name="Vuek A."/>
            <person name="Anishchenko I.M."/>
            <person name="Voigt K."/>
            <person name="de Hoog G.S."/>
            <person name="Smith M.E."/>
            <person name="Heitman J."/>
            <person name="Vilgalys R."/>
            <person name="Stajich J.E."/>
        </authorList>
    </citation>
    <scope>NUCLEOTIDE SEQUENCE [LARGE SCALE GENOMIC DNA]</scope>
    <source>
        <strain evidence="4 5">LSU 92-RS-03</strain>
    </source>
</reference>
<dbReference type="InterPro" id="IPR001900">
    <property type="entry name" value="RNase_II/R"/>
</dbReference>
<protein>
    <recommendedName>
        <fullName evidence="3">A to I editase domain-containing protein</fullName>
    </recommendedName>
</protein>
<dbReference type="Pfam" id="PF17849">
    <property type="entry name" value="OB_Dis3"/>
    <property type="match status" value="1"/>
</dbReference>
<dbReference type="Gene3D" id="2.40.50.700">
    <property type="match status" value="1"/>
</dbReference>
<dbReference type="FunFam" id="2.40.50.700:FF:000002">
    <property type="entry name" value="Cell wall biogenesis protein"/>
    <property type="match status" value="1"/>
</dbReference>
<evidence type="ECO:0000256" key="1">
    <source>
        <dbReference type="ARBA" id="ARBA00005785"/>
    </source>
</evidence>
<dbReference type="InterPro" id="IPR012340">
    <property type="entry name" value="NA-bd_OB-fold"/>
</dbReference>
<comment type="caution">
    <text evidence="4">The sequence shown here is derived from an EMBL/GenBank/DDBJ whole genome shotgun (WGS) entry which is preliminary data.</text>
</comment>
<dbReference type="SMART" id="SM00552">
    <property type="entry name" value="ADEAMc"/>
    <property type="match status" value="1"/>
</dbReference>
<dbReference type="GO" id="GO:0003723">
    <property type="term" value="F:RNA binding"/>
    <property type="evidence" value="ECO:0007669"/>
    <property type="project" value="InterPro"/>
</dbReference>